<feature type="compositionally biased region" description="Polar residues" evidence="10">
    <location>
        <begin position="1"/>
        <end position="10"/>
    </location>
</feature>
<dbReference type="EMBL" id="JBBPBK010000009">
    <property type="protein sequence ID" value="KAK9277879.1"/>
    <property type="molecule type" value="Genomic_DNA"/>
</dbReference>
<dbReference type="InterPro" id="IPR036961">
    <property type="entry name" value="Kinesin_motor_dom_sf"/>
</dbReference>
<evidence type="ECO:0000256" key="2">
    <source>
        <dbReference type="ARBA" id="ARBA00022701"/>
    </source>
</evidence>
<dbReference type="GO" id="GO:0005874">
    <property type="term" value="C:microtubule"/>
    <property type="evidence" value="ECO:0007669"/>
    <property type="project" value="UniProtKB-KW"/>
</dbReference>
<organism evidence="12 13">
    <name type="scientific">Liquidambar formosana</name>
    <name type="common">Formosan gum</name>
    <dbReference type="NCBI Taxonomy" id="63359"/>
    <lineage>
        <taxon>Eukaryota</taxon>
        <taxon>Viridiplantae</taxon>
        <taxon>Streptophyta</taxon>
        <taxon>Embryophyta</taxon>
        <taxon>Tracheophyta</taxon>
        <taxon>Spermatophyta</taxon>
        <taxon>Magnoliopsida</taxon>
        <taxon>eudicotyledons</taxon>
        <taxon>Gunneridae</taxon>
        <taxon>Pentapetalae</taxon>
        <taxon>Saxifragales</taxon>
        <taxon>Altingiaceae</taxon>
        <taxon>Liquidambar</taxon>
    </lineage>
</organism>
<comment type="caution">
    <text evidence="12">The sequence shown here is derived from an EMBL/GenBank/DDBJ whole genome shotgun (WGS) entry which is preliminary data.</text>
</comment>
<gene>
    <name evidence="12" type="ORF">L1049_027436</name>
</gene>
<dbReference type="Gene3D" id="3.40.850.10">
    <property type="entry name" value="Kinesin motor domain"/>
    <property type="match status" value="1"/>
</dbReference>
<dbReference type="GO" id="GO:0005524">
    <property type="term" value="F:ATP binding"/>
    <property type="evidence" value="ECO:0007669"/>
    <property type="project" value="UniProtKB-UniRule"/>
</dbReference>
<evidence type="ECO:0000256" key="10">
    <source>
        <dbReference type="SAM" id="MobiDB-lite"/>
    </source>
</evidence>
<dbReference type="Pfam" id="PF11995">
    <property type="entry name" value="DUF3490"/>
    <property type="match status" value="1"/>
</dbReference>
<feature type="compositionally biased region" description="Basic and acidic residues" evidence="10">
    <location>
        <begin position="667"/>
        <end position="678"/>
    </location>
</feature>
<reference evidence="12 13" key="1">
    <citation type="journal article" date="2024" name="Plant J.">
        <title>Genome sequences and population genomics reveal climatic adaptation and genomic divergence between two closely related sweetgum species.</title>
        <authorList>
            <person name="Xu W.Q."/>
            <person name="Ren C.Q."/>
            <person name="Zhang X.Y."/>
            <person name="Comes H.P."/>
            <person name="Liu X.H."/>
            <person name="Li Y.G."/>
            <person name="Kettle C.J."/>
            <person name="Jalonen R."/>
            <person name="Gaisberger H."/>
            <person name="Ma Y.Z."/>
            <person name="Qiu Y.X."/>
        </authorList>
    </citation>
    <scope>NUCLEOTIDE SEQUENCE [LARGE SCALE GENOMIC DNA]</scope>
    <source>
        <strain evidence="12">Hangzhou</strain>
    </source>
</reference>
<feature type="region of interest" description="Disordered" evidence="10">
    <location>
        <begin position="1"/>
        <end position="27"/>
    </location>
</feature>
<proteinExistence type="inferred from homology"/>
<dbReference type="InterPro" id="IPR001752">
    <property type="entry name" value="Kinesin_motor_dom"/>
</dbReference>
<dbReference type="InterPro" id="IPR027417">
    <property type="entry name" value="P-loop_NTPase"/>
</dbReference>
<dbReference type="PANTHER" id="PTHR47968:SF23">
    <property type="entry name" value="KINESIN-LIKE PROTEIN KIN-7A"/>
    <property type="match status" value="1"/>
</dbReference>
<keyword evidence="3 7" id="KW-0547">Nucleotide-binding</keyword>
<dbReference type="Proteomes" id="UP001415857">
    <property type="component" value="Unassembled WGS sequence"/>
</dbReference>
<feature type="coiled-coil region" evidence="9">
    <location>
        <begin position="361"/>
        <end position="429"/>
    </location>
</feature>
<dbReference type="FunFam" id="3.40.850.10:FF:000016">
    <property type="entry name" value="Kinesin-like protein"/>
    <property type="match status" value="1"/>
</dbReference>
<feature type="binding site" evidence="7">
    <location>
        <begin position="116"/>
        <end position="123"/>
    </location>
    <ligand>
        <name>ATP</name>
        <dbReference type="ChEBI" id="CHEBI:30616"/>
    </ligand>
</feature>
<dbReference type="PROSITE" id="PS50067">
    <property type="entry name" value="KINESIN_MOTOR_2"/>
    <property type="match status" value="1"/>
</dbReference>
<dbReference type="PANTHER" id="PTHR47968">
    <property type="entry name" value="CENTROMERE PROTEIN E"/>
    <property type="match status" value="1"/>
</dbReference>
<dbReference type="InterPro" id="IPR027640">
    <property type="entry name" value="Kinesin-like_fam"/>
</dbReference>
<evidence type="ECO:0000256" key="6">
    <source>
        <dbReference type="ARBA" id="ARBA00023175"/>
    </source>
</evidence>
<accession>A0AAP0RHE4</accession>
<evidence type="ECO:0000256" key="9">
    <source>
        <dbReference type="SAM" id="Coils"/>
    </source>
</evidence>
<protein>
    <recommendedName>
        <fullName evidence="8">Kinesin-like protein</fullName>
    </recommendedName>
</protein>
<dbReference type="PRINTS" id="PR00380">
    <property type="entry name" value="KINESINHEAVY"/>
</dbReference>
<keyword evidence="2 8" id="KW-0493">Microtubule</keyword>
<dbReference type="Pfam" id="PF00225">
    <property type="entry name" value="Kinesin"/>
    <property type="match status" value="1"/>
</dbReference>
<evidence type="ECO:0000313" key="12">
    <source>
        <dbReference type="EMBL" id="KAK9277879.1"/>
    </source>
</evidence>
<evidence type="ECO:0000259" key="11">
    <source>
        <dbReference type="PROSITE" id="PS50067"/>
    </source>
</evidence>
<evidence type="ECO:0000256" key="8">
    <source>
        <dbReference type="RuleBase" id="RU000394"/>
    </source>
</evidence>
<evidence type="ECO:0000256" key="4">
    <source>
        <dbReference type="ARBA" id="ARBA00022840"/>
    </source>
</evidence>
<keyword evidence="4 7" id="KW-0067">ATP-binding</keyword>
<feature type="coiled-coil region" evidence="9">
    <location>
        <begin position="564"/>
        <end position="591"/>
    </location>
</feature>
<dbReference type="InterPro" id="IPR021881">
    <property type="entry name" value="NACK_C"/>
</dbReference>
<dbReference type="SUPFAM" id="SSF52540">
    <property type="entry name" value="P-loop containing nucleoside triphosphate hydrolases"/>
    <property type="match status" value="1"/>
</dbReference>
<evidence type="ECO:0000256" key="3">
    <source>
        <dbReference type="ARBA" id="ARBA00022741"/>
    </source>
</evidence>
<dbReference type="AlphaFoldDB" id="A0AAP0RHE4"/>
<feature type="coiled-coil region" evidence="9">
    <location>
        <begin position="485"/>
        <end position="534"/>
    </location>
</feature>
<keyword evidence="6 7" id="KW-0505">Motor protein</keyword>
<dbReference type="GO" id="GO:0008017">
    <property type="term" value="F:microtubule binding"/>
    <property type="evidence" value="ECO:0007669"/>
    <property type="project" value="InterPro"/>
</dbReference>
<dbReference type="CDD" id="cd01374">
    <property type="entry name" value="KISc_CENP_E"/>
    <property type="match status" value="1"/>
</dbReference>
<evidence type="ECO:0000256" key="5">
    <source>
        <dbReference type="ARBA" id="ARBA00023054"/>
    </source>
</evidence>
<dbReference type="GO" id="GO:0003777">
    <property type="term" value="F:microtubule motor activity"/>
    <property type="evidence" value="ECO:0007669"/>
    <property type="project" value="InterPro"/>
</dbReference>
<name>A0AAP0RHE4_LIQFO</name>
<dbReference type="GO" id="GO:0007018">
    <property type="term" value="P:microtubule-based movement"/>
    <property type="evidence" value="ECO:0007669"/>
    <property type="project" value="InterPro"/>
</dbReference>
<evidence type="ECO:0000256" key="1">
    <source>
        <dbReference type="ARBA" id="ARBA00007310"/>
    </source>
</evidence>
<sequence length="958" mass="108534">MTVRTPSTPASKIERTPASTPGGPKVREEKIVVTVRLRPLSRKEQSARDQVAWECTDDHTIVYKPPPQERSAQPASFTFDKVFGPACLTEMVYEEGVKNVALSALMGINATIFAYGQTSSGKTYTMRGITEKAVNDIYNHIMNTPERDFTIRISGLEIYNENVRDLLNSESGRNLKLLDDPEKGTVVEKLIEETANDDQHLRHLISICEAQRQVGETALNDNSSRSHQIIRLTIQSTLRENSDCVRSFVASLNFVDLAGSERASQTHADGARLREGCHINLSLMTLTTVIRKLSVGKRSGHIPYRDSKLTRILQHSLGGNARTAIICTLSPALSHVEQSRNTLFFATRAKEVTNNAQVNMVVSDKQLVKHLQKEVARLEAELRTPDPSREKDLKIQQMEMEIEELRRQRDLAQSQVDELQRKVRDELQVSPRSVKKCLSYSVALSPKLDGKELGRGDRTRNMIGRQTMRQSSAAPFTLMHEIRKLEHLQEQLGEEANRALEVLQKEVACHRLGNQDAAETIAKLQAEIREMRSVRSVLKDVEVENVVPTNKSVSANLKEEITRLHSQGSTIADLEEQLENVQKSIDKLVMSLPSNNQQTNSEATPKAKGQLKKKKLLPLASSNSANRPNFIRSPCSPLSSSQQVLDSEAENRAPENDDIVLNETLPDYEKETPTKSEEGGDVSSKEGTPPCYQRSSSVNMKKMQKMFQNAAEENVRNIRAYVTELKERVAKLQYQKQLLVCQVLELEANEAAGYNLEDDNISEPEEPQVSWDVTFREQRQQIIELWDLCYVSIIHRTQFYLLFKGDQADQIYMEVELRRLTWLQQHLATELGNASPAHVGDEPTISKSSSMKALKREREFLAKRLTTRLTAEERDALYMKWEVPLDGKQRKMQFVSKLWMDPHDEKHVRESAEIVAKLVGFCEGGHISKEMFELNFVLPADKRSWVMGWNPISNLLHL</sequence>
<dbReference type="SMART" id="SM00129">
    <property type="entry name" value="KISc"/>
    <property type="match status" value="1"/>
</dbReference>
<feature type="compositionally biased region" description="Polar residues" evidence="10">
    <location>
        <begin position="592"/>
        <end position="603"/>
    </location>
</feature>
<feature type="compositionally biased region" description="Polar residues" evidence="10">
    <location>
        <begin position="636"/>
        <end position="645"/>
    </location>
</feature>
<comment type="similarity">
    <text evidence="1">Belongs to the TRAFAC class myosin-kinesin ATPase superfamily. Kinesin family. KIN-7 subfamily.</text>
</comment>
<feature type="region of interest" description="Disordered" evidence="10">
    <location>
        <begin position="592"/>
        <end position="696"/>
    </location>
</feature>
<dbReference type="PROSITE" id="PS00411">
    <property type="entry name" value="KINESIN_MOTOR_1"/>
    <property type="match status" value="1"/>
</dbReference>
<feature type="domain" description="Kinesin motor" evidence="11">
    <location>
        <begin position="30"/>
        <end position="352"/>
    </location>
</feature>
<evidence type="ECO:0000313" key="13">
    <source>
        <dbReference type="Proteomes" id="UP001415857"/>
    </source>
</evidence>
<evidence type="ECO:0000256" key="7">
    <source>
        <dbReference type="PROSITE-ProRule" id="PRU00283"/>
    </source>
</evidence>
<keyword evidence="5 9" id="KW-0175">Coiled coil</keyword>
<dbReference type="InterPro" id="IPR019821">
    <property type="entry name" value="Kinesin_motor_CS"/>
</dbReference>
<keyword evidence="13" id="KW-1185">Reference proteome</keyword>